<dbReference type="Proteomes" id="UP001138961">
    <property type="component" value="Unassembled WGS sequence"/>
</dbReference>
<comment type="similarity">
    <text evidence="1">Belongs to the ComF/GntX family.</text>
</comment>
<reference evidence="4" key="1">
    <citation type="submission" date="2021-10" db="EMBL/GenBank/DDBJ databases">
        <title>Loktanella gaetbuli sp. nov., isolated from a tidal flat.</title>
        <authorList>
            <person name="Park S."/>
            <person name="Yoon J.-H."/>
        </authorList>
    </citation>
    <scope>NUCLEOTIDE SEQUENCE</scope>
    <source>
        <strain evidence="4">TSTF-M6</strain>
    </source>
</reference>
<name>A0ABS8BU16_9RHOB</name>
<dbReference type="PANTHER" id="PTHR47505">
    <property type="entry name" value="DNA UTILIZATION PROTEIN YHGH"/>
    <property type="match status" value="1"/>
</dbReference>
<dbReference type="InterPro" id="IPR029057">
    <property type="entry name" value="PRTase-like"/>
</dbReference>
<dbReference type="InterPro" id="IPR044005">
    <property type="entry name" value="DZR_2"/>
</dbReference>
<dbReference type="InterPro" id="IPR051910">
    <property type="entry name" value="ComF/GntX_DNA_util-trans"/>
</dbReference>
<feature type="domain" description="Double zinc ribbon" evidence="3">
    <location>
        <begin position="7"/>
        <end position="67"/>
    </location>
</feature>
<dbReference type="EMBL" id="JAJATZ010000003">
    <property type="protein sequence ID" value="MCB5199242.1"/>
    <property type="molecule type" value="Genomic_DNA"/>
</dbReference>
<proteinExistence type="inferred from homology"/>
<comment type="caution">
    <text evidence="4">The sequence shown here is derived from an EMBL/GenBank/DDBJ whole genome shotgun (WGS) entry which is preliminary data.</text>
</comment>
<gene>
    <name evidence="4" type="ORF">LGQ03_08310</name>
</gene>
<dbReference type="PANTHER" id="PTHR47505:SF1">
    <property type="entry name" value="DNA UTILIZATION PROTEIN YHGH"/>
    <property type="match status" value="1"/>
</dbReference>
<dbReference type="Pfam" id="PF18912">
    <property type="entry name" value="DZR_2"/>
    <property type="match status" value="1"/>
</dbReference>
<evidence type="ECO:0000259" key="2">
    <source>
        <dbReference type="Pfam" id="PF00156"/>
    </source>
</evidence>
<feature type="domain" description="Phosphoribosyltransferase" evidence="2">
    <location>
        <begin position="196"/>
        <end position="236"/>
    </location>
</feature>
<keyword evidence="5" id="KW-1185">Reference proteome</keyword>
<evidence type="ECO:0000313" key="4">
    <source>
        <dbReference type="EMBL" id="MCB5199242.1"/>
    </source>
</evidence>
<organism evidence="4 5">
    <name type="scientific">Loktanella gaetbuli</name>
    <dbReference type="NCBI Taxonomy" id="2881335"/>
    <lineage>
        <taxon>Bacteria</taxon>
        <taxon>Pseudomonadati</taxon>
        <taxon>Pseudomonadota</taxon>
        <taxon>Alphaproteobacteria</taxon>
        <taxon>Rhodobacterales</taxon>
        <taxon>Roseobacteraceae</taxon>
        <taxon>Loktanella</taxon>
    </lineage>
</organism>
<dbReference type="InterPro" id="IPR000836">
    <property type="entry name" value="PRTase_dom"/>
</dbReference>
<evidence type="ECO:0000256" key="1">
    <source>
        <dbReference type="ARBA" id="ARBA00008007"/>
    </source>
</evidence>
<dbReference type="Gene3D" id="3.40.50.2020">
    <property type="match status" value="1"/>
</dbReference>
<dbReference type="RefSeq" id="WP_226748031.1">
    <property type="nucleotide sequence ID" value="NZ_JAJATZ010000003.1"/>
</dbReference>
<protein>
    <submittedName>
        <fullName evidence="4">Double zinc ribbon domain-containing protein</fullName>
    </submittedName>
</protein>
<evidence type="ECO:0000313" key="5">
    <source>
        <dbReference type="Proteomes" id="UP001138961"/>
    </source>
</evidence>
<evidence type="ECO:0000259" key="3">
    <source>
        <dbReference type="Pfam" id="PF18912"/>
    </source>
</evidence>
<dbReference type="Pfam" id="PF00156">
    <property type="entry name" value="Pribosyltran"/>
    <property type="match status" value="1"/>
</dbReference>
<dbReference type="SUPFAM" id="SSF53271">
    <property type="entry name" value="PRTase-like"/>
    <property type="match status" value="1"/>
</dbReference>
<accession>A0ABS8BU16</accession>
<sequence length="241" mass="25847">MKLQSVIRAIYPASCVACDQPTAAENGLCGPCWRDTRFITGTACDLCGAPLMGDDAGGAVLHCDDCMTLARPWARGRAALVYDGIGRRMVLGLKHGDRTDLAVPAARWMTQAASGLFDDDTLVVPVPVHWSRLLARRYNQANLLSTLVAHRLGLEHLPDALVRPRPAPKMVQTGRSARFAALDRAIQPHPRRGVAMAGRRMLIVDDVMTTGATLAAAADAALRAGAQQVHVLTLARAVKDD</sequence>